<evidence type="ECO:0000313" key="2">
    <source>
        <dbReference type="EMBL" id="CAH0024778.1"/>
    </source>
</evidence>
<dbReference type="EMBL" id="CABFNQ020000700">
    <property type="protein sequence ID" value="CAH0024778.1"/>
    <property type="molecule type" value="Genomic_DNA"/>
</dbReference>
<dbReference type="AlphaFoldDB" id="A0A9N9VN60"/>
<proteinExistence type="predicted"/>
<keyword evidence="3" id="KW-1185">Reference proteome</keyword>
<protein>
    <submittedName>
        <fullName evidence="2">Uncharacterized protein</fullName>
    </submittedName>
</protein>
<dbReference type="Proteomes" id="UP000696573">
    <property type="component" value="Unassembled WGS sequence"/>
</dbReference>
<name>A0A9N9VN60_9HYPO</name>
<feature type="compositionally biased region" description="Acidic residues" evidence="1">
    <location>
        <begin position="38"/>
        <end position="54"/>
    </location>
</feature>
<dbReference type="OrthoDB" id="5153067at2759"/>
<gene>
    <name evidence="2" type="ORF">CRHIZ90672A_00011963</name>
</gene>
<accession>A0A9N9VN60</accession>
<organism evidence="2 3">
    <name type="scientific">Clonostachys rhizophaga</name>
    <dbReference type="NCBI Taxonomy" id="160324"/>
    <lineage>
        <taxon>Eukaryota</taxon>
        <taxon>Fungi</taxon>
        <taxon>Dikarya</taxon>
        <taxon>Ascomycota</taxon>
        <taxon>Pezizomycotina</taxon>
        <taxon>Sordariomycetes</taxon>
        <taxon>Hypocreomycetidae</taxon>
        <taxon>Hypocreales</taxon>
        <taxon>Bionectriaceae</taxon>
        <taxon>Clonostachys</taxon>
    </lineage>
</organism>
<evidence type="ECO:0000313" key="3">
    <source>
        <dbReference type="Proteomes" id="UP000696573"/>
    </source>
</evidence>
<comment type="caution">
    <text evidence="2">The sequence shown here is derived from an EMBL/GenBank/DDBJ whole genome shotgun (WGS) entry which is preliminary data.</text>
</comment>
<evidence type="ECO:0000256" key="1">
    <source>
        <dbReference type="SAM" id="MobiDB-lite"/>
    </source>
</evidence>
<feature type="region of interest" description="Disordered" evidence="1">
    <location>
        <begin position="1"/>
        <end position="83"/>
    </location>
</feature>
<reference evidence="2" key="1">
    <citation type="submission" date="2021-10" db="EMBL/GenBank/DDBJ databases">
        <authorList>
            <person name="Piombo E."/>
        </authorList>
    </citation>
    <scope>NUCLEOTIDE SEQUENCE</scope>
</reference>
<sequence length="206" mass="23535">MSVALNAIVPGKRERDSISPVPLDDEEENENKGQKKDEEDDEDPLYDEEDEEDQPYGHSGLEDMSEEEGEATGDNRQNPTSNDRMDAMEEKLEKLMLGQETSKLYCEKLEHELGIFKRKYESDNEKKNVLLQRLLDSVAQLTRAINWLFGRLRTNTKLTDAAATVVKALWKYLRGEEAKPRPTRSPAVVSVASFENPDANPEYWAE</sequence>